<evidence type="ECO:0000259" key="9">
    <source>
        <dbReference type="Pfam" id="PF00892"/>
    </source>
</evidence>
<feature type="transmembrane region" description="Helical" evidence="8">
    <location>
        <begin position="279"/>
        <end position="297"/>
    </location>
</feature>
<evidence type="ECO:0000313" key="11">
    <source>
        <dbReference type="Proteomes" id="UP000198802"/>
    </source>
</evidence>
<name>A0A0S4QHI8_9ACTN</name>
<feature type="transmembrane region" description="Helical" evidence="8">
    <location>
        <begin position="158"/>
        <end position="178"/>
    </location>
</feature>
<accession>A0A0S4QHI8</accession>
<sequence>MAPHGGTTTGIQARAGELSIIVAAAVDGVGTTVSVAALQAVRPADLLAVELGGAAAVLLGTAAATGRLHRRGAGRHLLLGALVPGLAFLLGDLGLARTSASNGSLLLAAEPLLSVLLAVTVLRERLPGRGVVALVVGLAGGALVALEPGVDRPGGNMTAGNLLVLGAVVAAAVFLVATRRYGDVGDGVNASAWQTTGGTLSAAPFAAVAWTEGGSRLGTAGITAWAACAAVALCGVVAGVAFNRGIGRVPAARAGQLLNLTPVVGTATSVAFLGERPTTLQWAGGTAILVGLAMLLLRGSAYARQHPLDDLTGRTTGEPPAMVEVHSGARGRHEKEP</sequence>
<dbReference type="PANTHER" id="PTHR42920:SF5">
    <property type="entry name" value="EAMA DOMAIN-CONTAINING PROTEIN"/>
    <property type="match status" value="1"/>
</dbReference>
<evidence type="ECO:0000256" key="3">
    <source>
        <dbReference type="ARBA" id="ARBA00022475"/>
    </source>
</evidence>
<evidence type="ECO:0000256" key="1">
    <source>
        <dbReference type="ARBA" id="ARBA00004651"/>
    </source>
</evidence>
<feature type="transmembrane region" description="Helical" evidence="8">
    <location>
        <begin position="77"/>
        <end position="96"/>
    </location>
</feature>
<comment type="subcellular location">
    <subcellularLocation>
        <location evidence="1">Cell membrane</location>
        <topology evidence="1">Multi-pass membrane protein</topology>
    </subcellularLocation>
</comment>
<keyword evidence="11" id="KW-1185">Reference proteome</keyword>
<evidence type="ECO:0000256" key="6">
    <source>
        <dbReference type="ARBA" id="ARBA00023136"/>
    </source>
</evidence>
<feature type="transmembrane region" description="Helical" evidence="8">
    <location>
        <begin position="222"/>
        <end position="242"/>
    </location>
</feature>
<dbReference type="InterPro" id="IPR051258">
    <property type="entry name" value="Diverse_Substrate_Transporter"/>
</dbReference>
<dbReference type="Proteomes" id="UP000198802">
    <property type="component" value="Unassembled WGS sequence"/>
</dbReference>
<proteinExistence type="inferred from homology"/>
<feature type="transmembrane region" description="Helical" evidence="8">
    <location>
        <begin position="129"/>
        <end position="146"/>
    </location>
</feature>
<evidence type="ECO:0000256" key="7">
    <source>
        <dbReference type="SAM" id="MobiDB-lite"/>
    </source>
</evidence>
<feature type="transmembrane region" description="Helical" evidence="8">
    <location>
        <begin position="102"/>
        <end position="122"/>
    </location>
</feature>
<feature type="transmembrane region" description="Helical" evidence="8">
    <location>
        <begin position="46"/>
        <end position="65"/>
    </location>
</feature>
<keyword evidence="5 8" id="KW-1133">Transmembrane helix</keyword>
<reference evidence="11" key="1">
    <citation type="submission" date="2015-11" db="EMBL/GenBank/DDBJ databases">
        <authorList>
            <person name="Varghese N."/>
        </authorList>
    </citation>
    <scope>NUCLEOTIDE SEQUENCE [LARGE SCALE GENOMIC DNA]</scope>
    <source>
        <strain evidence="11">DSM 45899</strain>
    </source>
</reference>
<evidence type="ECO:0000313" key="10">
    <source>
        <dbReference type="EMBL" id="CUU54997.1"/>
    </source>
</evidence>
<keyword evidence="3" id="KW-1003">Cell membrane</keyword>
<feature type="transmembrane region" description="Helical" evidence="8">
    <location>
        <begin position="190"/>
        <end position="210"/>
    </location>
</feature>
<dbReference type="EMBL" id="FAOZ01000004">
    <property type="protein sequence ID" value="CUU54997.1"/>
    <property type="molecule type" value="Genomic_DNA"/>
</dbReference>
<dbReference type="GO" id="GO:0005886">
    <property type="term" value="C:plasma membrane"/>
    <property type="evidence" value="ECO:0007669"/>
    <property type="project" value="UniProtKB-SubCell"/>
</dbReference>
<dbReference type="SUPFAM" id="SSF103481">
    <property type="entry name" value="Multidrug resistance efflux transporter EmrE"/>
    <property type="match status" value="2"/>
</dbReference>
<feature type="domain" description="EamA" evidence="9">
    <location>
        <begin position="15"/>
        <end position="144"/>
    </location>
</feature>
<feature type="region of interest" description="Disordered" evidence="7">
    <location>
        <begin position="308"/>
        <end position="337"/>
    </location>
</feature>
<dbReference type="RefSeq" id="WP_091273109.1">
    <property type="nucleotide sequence ID" value="NZ_FAOZ01000004.1"/>
</dbReference>
<organism evidence="10 11">
    <name type="scientific">Parafrankia irregularis</name>
    <dbReference type="NCBI Taxonomy" id="795642"/>
    <lineage>
        <taxon>Bacteria</taxon>
        <taxon>Bacillati</taxon>
        <taxon>Actinomycetota</taxon>
        <taxon>Actinomycetes</taxon>
        <taxon>Frankiales</taxon>
        <taxon>Frankiaceae</taxon>
        <taxon>Parafrankia</taxon>
    </lineage>
</organism>
<evidence type="ECO:0000256" key="2">
    <source>
        <dbReference type="ARBA" id="ARBA00007362"/>
    </source>
</evidence>
<feature type="domain" description="EamA" evidence="9">
    <location>
        <begin position="159"/>
        <end position="296"/>
    </location>
</feature>
<keyword evidence="4 8" id="KW-0812">Transmembrane</keyword>
<comment type="similarity">
    <text evidence="2">Belongs to the EamA transporter family.</text>
</comment>
<keyword evidence="6 8" id="KW-0472">Membrane</keyword>
<gene>
    <name evidence="10" type="ORF">Ga0074812_10477</name>
</gene>
<feature type="transmembrane region" description="Helical" evidence="8">
    <location>
        <begin position="20"/>
        <end position="40"/>
    </location>
</feature>
<dbReference type="InterPro" id="IPR000620">
    <property type="entry name" value="EamA_dom"/>
</dbReference>
<dbReference type="Pfam" id="PF00892">
    <property type="entry name" value="EamA"/>
    <property type="match status" value="2"/>
</dbReference>
<dbReference type="PANTHER" id="PTHR42920">
    <property type="entry name" value="OS03G0707200 PROTEIN-RELATED"/>
    <property type="match status" value="1"/>
</dbReference>
<protein>
    <submittedName>
        <fullName evidence="10">Permease of the drug/metabolite transporter (DMT) superfamily</fullName>
    </submittedName>
</protein>
<evidence type="ECO:0000256" key="5">
    <source>
        <dbReference type="ARBA" id="ARBA00022989"/>
    </source>
</evidence>
<dbReference type="AlphaFoldDB" id="A0A0S4QHI8"/>
<feature type="transmembrane region" description="Helical" evidence="8">
    <location>
        <begin position="254"/>
        <end position="273"/>
    </location>
</feature>
<evidence type="ECO:0000256" key="4">
    <source>
        <dbReference type="ARBA" id="ARBA00022692"/>
    </source>
</evidence>
<evidence type="ECO:0000256" key="8">
    <source>
        <dbReference type="SAM" id="Phobius"/>
    </source>
</evidence>
<dbReference type="InterPro" id="IPR037185">
    <property type="entry name" value="EmrE-like"/>
</dbReference>